<comment type="caution">
    <text evidence="1">The sequence shown here is derived from an EMBL/GenBank/DDBJ whole genome shotgun (WGS) entry which is preliminary data.</text>
</comment>
<gene>
    <name evidence="1" type="ORF">Godav_002894</name>
</gene>
<organism evidence="1 2">
    <name type="scientific">Gossypium davidsonii</name>
    <name type="common">Davidson's cotton</name>
    <name type="synonym">Gossypium klotzschianum subsp. davidsonii</name>
    <dbReference type="NCBI Taxonomy" id="34287"/>
    <lineage>
        <taxon>Eukaryota</taxon>
        <taxon>Viridiplantae</taxon>
        <taxon>Streptophyta</taxon>
        <taxon>Embryophyta</taxon>
        <taxon>Tracheophyta</taxon>
        <taxon>Spermatophyta</taxon>
        <taxon>Magnoliopsida</taxon>
        <taxon>eudicotyledons</taxon>
        <taxon>Gunneridae</taxon>
        <taxon>Pentapetalae</taxon>
        <taxon>rosids</taxon>
        <taxon>malvids</taxon>
        <taxon>Malvales</taxon>
        <taxon>Malvaceae</taxon>
        <taxon>Malvoideae</taxon>
        <taxon>Gossypium</taxon>
    </lineage>
</organism>
<dbReference type="Proteomes" id="UP000593561">
    <property type="component" value="Unassembled WGS sequence"/>
</dbReference>
<proteinExistence type="predicted"/>
<dbReference type="EMBL" id="JABFAC010000012">
    <property type="protein sequence ID" value="MBA0630840.1"/>
    <property type="molecule type" value="Genomic_DNA"/>
</dbReference>
<protein>
    <submittedName>
        <fullName evidence="1">Uncharacterized protein</fullName>
    </submittedName>
</protein>
<reference evidence="1 2" key="1">
    <citation type="journal article" date="2019" name="Genome Biol. Evol.">
        <title>Insights into the evolution of the New World diploid cottons (Gossypium, subgenus Houzingenia) based on genome sequencing.</title>
        <authorList>
            <person name="Grover C.E."/>
            <person name="Arick M.A. 2nd"/>
            <person name="Thrash A."/>
            <person name="Conover J.L."/>
            <person name="Sanders W.S."/>
            <person name="Peterson D.G."/>
            <person name="Frelichowski J.E."/>
            <person name="Scheffler J.A."/>
            <person name="Scheffler B.E."/>
            <person name="Wendel J.F."/>
        </authorList>
    </citation>
    <scope>NUCLEOTIDE SEQUENCE [LARGE SCALE GENOMIC DNA]</scope>
    <source>
        <strain evidence="1">27</strain>
        <tissue evidence="1">Leaf</tissue>
    </source>
</reference>
<dbReference type="AlphaFoldDB" id="A0A7J8SYI6"/>
<sequence length="40" mass="4729">MRRVYHHFGGRAVTIEIADGRLRRSDRDELVMRYIPEAGE</sequence>
<accession>A0A7J8SYI6</accession>
<evidence type="ECO:0000313" key="2">
    <source>
        <dbReference type="Proteomes" id="UP000593561"/>
    </source>
</evidence>
<evidence type="ECO:0000313" key="1">
    <source>
        <dbReference type="EMBL" id="MBA0630840.1"/>
    </source>
</evidence>
<keyword evidence="2" id="KW-1185">Reference proteome</keyword>
<name>A0A7J8SYI6_GOSDV</name>